<dbReference type="EMBL" id="JACHKY010000005">
    <property type="protein sequence ID" value="MBB4799190.1"/>
    <property type="molecule type" value="Genomic_DNA"/>
</dbReference>
<name>A0A7W7N429_9CAUL</name>
<dbReference type="Gene3D" id="1.10.10.10">
    <property type="entry name" value="Winged helix-like DNA-binding domain superfamily/Winged helix DNA-binding domain"/>
    <property type="match status" value="1"/>
</dbReference>
<dbReference type="GO" id="GO:0003677">
    <property type="term" value="F:DNA binding"/>
    <property type="evidence" value="ECO:0007669"/>
    <property type="project" value="UniProtKB-KW"/>
</dbReference>
<dbReference type="InterPro" id="IPR036390">
    <property type="entry name" value="WH_DNA-bd_sf"/>
</dbReference>
<keyword evidence="2" id="KW-0805">Transcription regulation</keyword>
<dbReference type="Proteomes" id="UP000539957">
    <property type="component" value="Unassembled WGS sequence"/>
</dbReference>
<accession>A0A7W7N429</accession>
<keyword evidence="4" id="KW-0804">Transcription</keyword>
<keyword evidence="3" id="KW-0238">DNA-binding</keyword>
<dbReference type="InterPro" id="IPR005650">
    <property type="entry name" value="BlaI_family"/>
</dbReference>
<sequence>MIESLPRREREVFETLCRLETGTTAGVRNALTDTLSDSAIRTLLARLESKGLVEREAGTDGFVYRPVPRTETVAAGALQRMIDTFFAGSAASAATALLGMGQRLTPDEAAALERAIDEAVERQP</sequence>
<comment type="similarity">
    <text evidence="1">Belongs to the BlaI transcriptional regulatory family.</text>
</comment>
<keyword evidence="6" id="KW-1185">Reference proteome</keyword>
<evidence type="ECO:0000256" key="2">
    <source>
        <dbReference type="ARBA" id="ARBA00023015"/>
    </source>
</evidence>
<evidence type="ECO:0000313" key="6">
    <source>
        <dbReference type="Proteomes" id="UP000539957"/>
    </source>
</evidence>
<gene>
    <name evidence="5" type="ORF">HNP32_002946</name>
</gene>
<dbReference type="GO" id="GO:0045892">
    <property type="term" value="P:negative regulation of DNA-templated transcription"/>
    <property type="evidence" value="ECO:0007669"/>
    <property type="project" value="InterPro"/>
</dbReference>
<evidence type="ECO:0000313" key="5">
    <source>
        <dbReference type="EMBL" id="MBB4799190.1"/>
    </source>
</evidence>
<dbReference type="Pfam" id="PF03965">
    <property type="entry name" value="Penicillinase_R"/>
    <property type="match status" value="1"/>
</dbReference>
<evidence type="ECO:0000256" key="1">
    <source>
        <dbReference type="ARBA" id="ARBA00011046"/>
    </source>
</evidence>
<comment type="caution">
    <text evidence="5">The sequence shown here is derived from an EMBL/GenBank/DDBJ whole genome shotgun (WGS) entry which is preliminary data.</text>
</comment>
<proteinExistence type="inferred from homology"/>
<dbReference type="SUPFAM" id="SSF46785">
    <property type="entry name" value="Winged helix' DNA-binding domain"/>
    <property type="match status" value="1"/>
</dbReference>
<dbReference type="AlphaFoldDB" id="A0A7W7N429"/>
<evidence type="ECO:0000256" key="3">
    <source>
        <dbReference type="ARBA" id="ARBA00023125"/>
    </source>
</evidence>
<reference evidence="5 6" key="1">
    <citation type="submission" date="2020-08" db="EMBL/GenBank/DDBJ databases">
        <title>Functional genomics of gut bacteria from endangered species of beetles.</title>
        <authorList>
            <person name="Carlos-Shanley C."/>
        </authorList>
    </citation>
    <scope>NUCLEOTIDE SEQUENCE [LARGE SCALE GENOMIC DNA]</scope>
    <source>
        <strain evidence="5 6">S00123</strain>
    </source>
</reference>
<dbReference type="InterPro" id="IPR036388">
    <property type="entry name" value="WH-like_DNA-bd_sf"/>
</dbReference>
<organism evidence="5 6">
    <name type="scientific">Brevundimonas bullata</name>
    <dbReference type="NCBI Taxonomy" id="13160"/>
    <lineage>
        <taxon>Bacteria</taxon>
        <taxon>Pseudomonadati</taxon>
        <taxon>Pseudomonadota</taxon>
        <taxon>Alphaproteobacteria</taxon>
        <taxon>Caulobacterales</taxon>
        <taxon>Caulobacteraceae</taxon>
        <taxon>Brevundimonas</taxon>
    </lineage>
</organism>
<protein>
    <submittedName>
        <fullName evidence="5">Putative transcriptional regulator</fullName>
    </submittedName>
</protein>
<evidence type="ECO:0000256" key="4">
    <source>
        <dbReference type="ARBA" id="ARBA00023163"/>
    </source>
</evidence>
<dbReference type="RefSeq" id="WP_184271993.1">
    <property type="nucleotide sequence ID" value="NZ_JACHKY010000005.1"/>
</dbReference>